<dbReference type="PROSITE" id="PS50970">
    <property type="entry name" value="HCY"/>
    <property type="match status" value="1"/>
</dbReference>
<organism evidence="6 7">
    <name type="scientific">Leisingera caerulea</name>
    <name type="common">Phaeobacter caeruleus</name>
    <dbReference type="NCBI Taxonomy" id="506591"/>
    <lineage>
        <taxon>Bacteria</taxon>
        <taxon>Pseudomonadati</taxon>
        <taxon>Pseudomonadota</taxon>
        <taxon>Alphaproteobacteria</taxon>
        <taxon>Rhodobacterales</taxon>
        <taxon>Roseobacteraceae</taxon>
        <taxon>Leisingera</taxon>
    </lineage>
</organism>
<dbReference type="InterPro" id="IPR017226">
    <property type="entry name" value="BHMT-like"/>
</dbReference>
<dbReference type="AlphaFoldDB" id="A0A9Q9M2K4"/>
<keyword evidence="3 4" id="KW-0862">Zinc</keyword>
<dbReference type="PANTHER" id="PTHR11103">
    <property type="entry name" value="SLR1189 PROTEIN"/>
    <property type="match status" value="1"/>
</dbReference>
<accession>A0A9Q9M2K4</accession>
<evidence type="ECO:0000256" key="2">
    <source>
        <dbReference type="ARBA" id="ARBA00022679"/>
    </source>
</evidence>
<feature type="binding site" evidence="3 4">
    <location>
        <position position="275"/>
    </location>
    <ligand>
        <name>Zn(2+)</name>
        <dbReference type="ChEBI" id="CHEBI:29105"/>
    </ligand>
</feature>
<keyword evidence="1 4" id="KW-0489">Methyltransferase</keyword>
<comment type="cofactor">
    <cofactor evidence="3">
        <name>Zn(2+)</name>
        <dbReference type="ChEBI" id="CHEBI:29105"/>
    </cofactor>
    <text evidence="3">Binds 1 zinc ion per subunit.</text>
</comment>
<feature type="binding site" evidence="4">
    <location>
        <position position="202"/>
    </location>
    <ligand>
        <name>Zn(2+)</name>
        <dbReference type="ChEBI" id="CHEBI:29105"/>
    </ligand>
</feature>
<dbReference type="InterPro" id="IPR003726">
    <property type="entry name" value="HCY_dom"/>
</dbReference>
<dbReference type="SUPFAM" id="SSF82282">
    <property type="entry name" value="Homocysteine S-methyltransferase"/>
    <property type="match status" value="1"/>
</dbReference>
<evidence type="ECO:0000259" key="5">
    <source>
        <dbReference type="PROSITE" id="PS50970"/>
    </source>
</evidence>
<evidence type="ECO:0000313" key="7">
    <source>
        <dbReference type="Proteomes" id="UP001058713"/>
    </source>
</evidence>
<dbReference type="RefSeq" id="WP_259971201.1">
    <property type="nucleotide sequence ID" value="NZ_CP081070.1"/>
</dbReference>
<feature type="binding site" evidence="3 4">
    <location>
        <position position="276"/>
    </location>
    <ligand>
        <name>Zn(2+)</name>
        <dbReference type="ChEBI" id="CHEBI:29105"/>
    </ligand>
</feature>
<dbReference type="KEGG" id="lcae:K3721_16870"/>
<keyword evidence="2 4" id="KW-0808">Transferase</keyword>
<keyword evidence="3 4" id="KW-0479">Metal-binding</keyword>
<dbReference type="PANTHER" id="PTHR11103:SF18">
    <property type="entry name" value="SLR1189 PROTEIN"/>
    <property type="match status" value="1"/>
</dbReference>
<dbReference type="Proteomes" id="UP001058713">
    <property type="component" value="Chromosome"/>
</dbReference>
<dbReference type="GO" id="GO:0009086">
    <property type="term" value="P:methionine biosynthetic process"/>
    <property type="evidence" value="ECO:0007669"/>
    <property type="project" value="InterPro"/>
</dbReference>
<feature type="domain" description="Hcy-binding" evidence="5">
    <location>
        <begin position="1"/>
        <end position="290"/>
    </location>
</feature>
<dbReference type="Gene3D" id="3.20.20.330">
    <property type="entry name" value="Homocysteine-binding-like domain"/>
    <property type="match status" value="1"/>
</dbReference>
<name>A0A9Q9M2K4_LEICA</name>
<reference evidence="6" key="1">
    <citation type="submission" date="2021-08" db="EMBL/GenBank/DDBJ databases">
        <authorList>
            <person name="Nwanade C."/>
            <person name="Wang M."/>
            <person name="Masoudi A."/>
            <person name="Yu Z."/>
            <person name="Liu J."/>
        </authorList>
    </citation>
    <scope>NUCLEOTIDE SEQUENCE</scope>
    <source>
        <strain evidence="6">S122</strain>
    </source>
</reference>
<dbReference type="GO" id="GO:0032259">
    <property type="term" value="P:methylation"/>
    <property type="evidence" value="ECO:0007669"/>
    <property type="project" value="UniProtKB-KW"/>
</dbReference>
<proteinExistence type="predicted"/>
<dbReference type="PIRSF" id="PIRSF037505">
    <property type="entry name" value="Betaine_HMT"/>
    <property type="match status" value="1"/>
</dbReference>
<dbReference type="GO" id="GO:0008168">
    <property type="term" value="F:methyltransferase activity"/>
    <property type="evidence" value="ECO:0007669"/>
    <property type="project" value="UniProtKB-UniRule"/>
</dbReference>
<sequence>MAEITLLDGSIGQEVVKRSGDRATPLWSTSVMIDRPDVVGGIHADYFAAGATIATTNTYAVLRDRLVRAGIEDHFEELLEKAAAQAAAARDAHGSGRIAAALGPLIASYRPDICPPHDEAKQVYAELVTLLEPKADLFLIETVSSLEHAKGALLGCSDTEKPVWLAASVNDEDGTLLRSGEPLSALAQVVGEYQPDAVLLNCSRPEVIGDGLNIVRNFGKPFGAYANGFTRISEGFLKDAPTVDALEQRQDLDPKAYAEFAMGWVAQGATIVGGCCEVGPDHIAELARQLRAAGHRIV</sequence>
<gene>
    <name evidence="6" type="ORF">K3721_16870</name>
</gene>
<evidence type="ECO:0000256" key="3">
    <source>
        <dbReference type="PIRSR" id="PIRSR037505-2"/>
    </source>
</evidence>
<dbReference type="EMBL" id="CP081070">
    <property type="protein sequence ID" value="UWQ53633.1"/>
    <property type="molecule type" value="Genomic_DNA"/>
</dbReference>
<evidence type="ECO:0000313" key="6">
    <source>
        <dbReference type="EMBL" id="UWQ53633.1"/>
    </source>
</evidence>
<dbReference type="GO" id="GO:0008270">
    <property type="term" value="F:zinc ion binding"/>
    <property type="evidence" value="ECO:0007669"/>
    <property type="project" value="InterPro"/>
</dbReference>
<dbReference type="InterPro" id="IPR036589">
    <property type="entry name" value="HCY_dom_sf"/>
</dbReference>
<protein>
    <submittedName>
        <fullName evidence="6">Homocysteine S-methyltransferase family protein</fullName>
    </submittedName>
</protein>
<dbReference type="Pfam" id="PF02574">
    <property type="entry name" value="S-methyl_trans"/>
    <property type="match status" value="1"/>
</dbReference>
<evidence type="ECO:0000256" key="4">
    <source>
        <dbReference type="PROSITE-ProRule" id="PRU00333"/>
    </source>
</evidence>
<evidence type="ECO:0000256" key="1">
    <source>
        <dbReference type="ARBA" id="ARBA00022603"/>
    </source>
</evidence>